<proteinExistence type="predicted"/>
<evidence type="ECO:0000313" key="1">
    <source>
        <dbReference type="EMBL" id="GCA64666.1"/>
    </source>
</evidence>
<accession>A0A391NXH2</accession>
<organism evidence="1 2">
    <name type="scientific">Kipferlia bialata</name>
    <dbReference type="NCBI Taxonomy" id="797122"/>
    <lineage>
        <taxon>Eukaryota</taxon>
        <taxon>Metamonada</taxon>
        <taxon>Carpediemonas-like organisms</taxon>
        <taxon>Kipferlia</taxon>
    </lineage>
</organism>
<comment type="caution">
    <text evidence="1">The sequence shown here is derived from an EMBL/GenBank/DDBJ whole genome shotgun (WGS) entry which is preliminary data.</text>
</comment>
<dbReference type="Proteomes" id="UP000265618">
    <property type="component" value="Unassembled WGS sequence"/>
</dbReference>
<dbReference type="EMBL" id="BDIP01008100">
    <property type="protein sequence ID" value="GCA64666.1"/>
    <property type="molecule type" value="Genomic_DNA"/>
</dbReference>
<sequence length="21" mass="2564">NALRHAYYVQWDFPQVGWAIE</sequence>
<keyword evidence="2" id="KW-1185">Reference proteome</keyword>
<reference evidence="1 2" key="1">
    <citation type="journal article" date="2018" name="PLoS ONE">
        <title>The draft genome of Kipferlia bialata reveals reductive genome evolution in fornicate parasites.</title>
        <authorList>
            <person name="Tanifuji G."/>
            <person name="Takabayashi S."/>
            <person name="Kume K."/>
            <person name="Takagi M."/>
            <person name="Nakayama T."/>
            <person name="Kamikawa R."/>
            <person name="Inagaki Y."/>
            <person name="Hashimoto T."/>
        </authorList>
    </citation>
    <scope>NUCLEOTIDE SEQUENCE [LARGE SCALE GENOMIC DNA]</scope>
    <source>
        <strain evidence="1">NY0173</strain>
    </source>
</reference>
<protein>
    <submittedName>
        <fullName evidence="1">Uncharacterized protein</fullName>
    </submittedName>
</protein>
<evidence type="ECO:0000313" key="2">
    <source>
        <dbReference type="Proteomes" id="UP000265618"/>
    </source>
</evidence>
<gene>
    <name evidence="1" type="ORF">KIPB_015008</name>
</gene>
<dbReference type="AlphaFoldDB" id="A0A391NXH2"/>
<feature type="non-terminal residue" evidence="1">
    <location>
        <position position="1"/>
    </location>
</feature>
<name>A0A391NXH2_9EUKA</name>